<feature type="transmembrane region" description="Helical" evidence="11">
    <location>
        <begin position="56"/>
        <end position="76"/>
    </location>
</feature>
<gene>
    <name evidence="11 12" type="primary">nhaA</name>
    <name evidence="12" type="ORF">AB0301_09740</name>
</gene>
<evidence type="ECO:0000256" key="3">
    <source>
        <dbReference type="ARBA" id="ARBA00022449"/>
    </source>
</evidence>
<comment type="catalytic activity">
    <reaction evidence="11">
        <text>Na(+)(in) + 2 H(+)(out) = Na(+)(out) + 2 H(+)(in)</text>
        <dbReference type="Rhea" id="RHEA:29251"/>
        <dbReference type="ChEBI" id="CHEBI:15378"/>
        <dbReference type="ChEBI" id="CHEBI:29101"/>
    </reaction>
</comment>
<evidence type="ECO:0000256" key="8">
    <source>
        <dbReference type="ARBA" id="ARBA00023065"/>
    </source>
</evidence>
<dbReference type="InterPro" id="IPR004670">
    <property type="entry name" value="NhaA"/>
</dbReference>
<evidence type="ECO:0000256" key="9">
    <source>
        <dbReference type="ARBA" id="ARBA00023136"/>
    </source>
</evidence>
<evidence type="ECO:0000313" key="13">
    <source>
        <dbReference type="Proteomes" id="UP001553715"/>
    </source>
</evidence>
<proteinExistence type="inferred from homology"/>
<keyword evidence="10 11" id="KW-0739">Sodium transport</keyword>
<dbReference type="RefSeq" id="WP_033106204.1">
    <property type="nucleotide sequence ID" value="NZ_JAJVKR010000003.1"/>
</dbReference>
<dbReference type="Gene3D" id="1.20.1530.10">
    <property type="entry name" value="Na+/H+ antiporter like domain"/>
    <property type="match status" value="1"/>
</dbReference>
<evidence type="ECO:0000256" key="7">
    <source>
        <dbReference type="ARBA" id="ARBA00023053"/>
    </source>
</evidence>
<evidence type="ECO:0000313" key="12">
    <source>
        <dbReference type="EMBL" id="MEW1975343.1"/>
    </source>
</evidence>
<evidence type="ECO:0000256" key="4">
    <source>
        <dbReference type="ARBA" id="ARBA00022475"/>
    </source>
</evidence>
<dbReference type="PANTHER" id="PTHR30341">
    <property type="entry name" value="SODIUM ION/PROTON ANTIPORTER NHAA-RELATED"/>
    <property type="match status" value="1"/>
</dbReference>
<reference evidence="12 13" key="1">
    <citation type="submission" date="2024-06" db="EMBL/GenBank/DDBJ databases">
        <title>The Natural Products Discovery Center: Release of the First 8490 Sequenced Strains for Exploring Actinobacteria Biosynthetic Diversity.</title>
        <authorList>
            <person name="Kalkreuter E."/>
            <person name="Kautsar S.A."/>
            <person name="Yang D."/>
            <person name="Bader C.D."/>
            <person name="Teijaro C.N."/>
            <person name="Fluegel L."/>
            <person name="Davis C.M."/>
            <person name="Simpson J.R."/>
            <person name="Lauterbach L."/>
            <person name="Steele A.D."/>
            <person name="Gui C."/>
            <person name="Meng S."/>
            <person name="Li G."/>
            <person name="Viehrig K."/>
            <person name="Ye F."/>
            <person name="Su P."/>
            <person name="Kiefer A.F."/>
            <person name="Nichols A."/>
            <person name="Cepeda A.J."/>
            <person name="Yan W."/>
            <person name="Fan B."/>
            <person name="Jiang Y."/>
            <person name="Adhikari A."/>
            <person name="Zheng C.-J."/>
            <person name="Schuster L."/>
            <person name="Cowan T.M."/>
            <person name="Smanski M.J."/>
            <person name="Chevrette M.G."/>
            <person name="De Carvalho L.P.S."/>
            <person name="Shen B."/>
        </authorList>
    </citation>
    <scope>NUCLEOTIDE SEQUENCE [LARGE SCALE GENOMIC DNA]</scope>
    <source>
        <strain evidence="12 13">NPDC077434</strain>
    </source>
</reference>
<feature type="transmembrane region" description="Helical" evidence="11">
    <location>
        <begin position="256"/>
        <end position="275"/>
    </location>
</feature>
<accession>A0ABV3LHM0</accession>
<keyword evidence="4 11" id="KW-1003">Cell membrane</keyword>
<dbReference type="Pfam" id="PF06965">
    <property type="entry name" value="Na_H_antiport_1"/>
    <property type="match status" value="1"/>
</dbReference>
<organism evidence="12 13">
    <name type="scientific">Microbacterium profundi</name>
    <dbReference type="NCBI Taxonomy" id="450380"/>
    <lineage>
        <taxon>Bacteria</taxon>
        <taxon>Bacillati</taxon>
        <taxon>Actinomycetota</taxon>
        <taxon>Actinomycetes</taxon>
        <taxon>Micrococcales</taxon>
        <taxon>Microbacteriaceae</taxon>
        <taxon>Microbacterium</taxon>
    </lineage>
</organism>
<keyword evidence="9 11" id="KW-0472">Membrane</keyword>
<feature type="transmembrane region" description="Helical" evidence="11">
    <location>
        <begin position="225"/>
        <end position="244"/>
    </location>
</feature>
<evidence type="ECO:0000256" key="1">
    <source>
        <dbReference type="ARBA" id="ARBA00004429"/>
    </source>
</evidence>
<evidence type="ECO:0000256" key="10">
    <source>
        <dbReference type="ARBA" id="ARBA00023201"/>
    </source>
</evidence>
<comment type="caution">
    <text evidence="12">The sequence shown here is derived from an EMBL/GenBank/DDBJ whole genome shotgun (WGS) entry which is preliminary data.</text>
</comment>
<comment type="similarity">
    <text evidence="11">Belongs to the NhaA Na(+)/H(+) (TC 2.A.33) antiporter family.</text>
</comment>
<keyword evidence="13" id="KW-1185">Reference proteome</keyword>
<evidence type="ECO:0000256" key="11">
    <source>
        <dbReference type="HAMAP-Rule" id="MF_01844"/>
    </source>
</evidence>
<comment type="subcellular location">
    <subcellularLocation>
        <location evidence="1">Cell inner membrane</location>
        <topology evidence="1">Multi-pass membrane protein</topology>
    </subcellularLocation>
    <subcellularLocation>
        <location evidence="11">Cell membrane</location>
        <topology evidence="11">Multi-pass membrane protein</topology>
    </subcellularLocation>
</comment>
<keyword evidence="2 11" id="KW-0813">Transport</keyword>
<keyword evidence="8 11" id="KW-0406">Ion transport</keyword>
<feature type="transmembrane region" description="Helical" evidence="11">
    <location>
        <begin position="316"/>
        <end position="342"/>
    </location>
</feature>
<dbReference type="HAMAP" id="MF_01844">
    <property type="entry name" value="NhaA"/>
    <property type="match status" value="1"/>
</dbReference>
<dbReference type="NCBIfam" id="TIGR00773">
    <property type="entry name" value="NhaA"/>
    <property type="match status" value="1"/>
</dbReference>
<name>A0ABV3LHM0_9MICO</name>
<keyword evidence="3 11" id="KW-0050">Antiport</keyword>
<evidence type="ECO:0000256" key="6">
    <source>
        <dbReference type="ARBA" id="ARBA00022989"/>
    </source>
</evidence>
<dbReference type="InterPro" id="IPR023171">
    <property type="entry name" value="Na/H_antiporter_dom_sf"/>
</dbReference>
<evidence type="ECO:0000256" key="2">
    <source>
        <dbReference type="ARBA" id="ARBA00022448"/>
    </source>
</evidence>
<dbReference type="Proteomes" id="UP001553715">
    <property type="component" value="Unassembled WGS sequence"/>
</dbReference>
<sequence>MSDSRNLLRTQQFPAVLLLLAAALGLVLANTPAFGPIDAVLGFHIAVPGTSIDLSVAHWISSGLLAIFFFVVAMELQYELTRGELNSFRKALQPSIAAVGGVLVPIIIYLIIAGGEQTSSGWPIPTATDIAFALGVLAVFGKGLPSAVRVFLLALAILDDIIGIIFIAVLFARDLNWLYLLLAVVGVVVFGVLSRMLPTKHSWLVVAAMVIVGVVVWGLMMSSGIHATIAGVLLGLAIAQSPAMPTRHALEPWVNGAILPIFAFAAAFVVIPAVSPSELSPAFFGIAIALPVGKIIGITVFGWIAMRIGPKDKAPALTITDLLAAGALGGIGFTVSLLLANLAFADDPAVRDQAILGVLVGSLVALVLSGVVVSWRAAWYRRSATTVS</sequence>
<feature type="transmembrane region" description="Helical" evidence="11">
    <location>
        <begin position="147"/>
        <end position="171"/>
    </location>
</feature>
<keyword evidence="5 11" id="KW-0812">Transmembrane</keyword>
<protein>
    <recommendedName>
        <fullName evidence="11">Na(+)/H(+) antiporter NhaA</fullName>
    </recommendedName>
    <alternativeName>
        <fullName evidence="11">Sodium/proton antiporter NhaA</fullName>
    </alternativeName>
</protein>
<feature type="transmembrane region" description="Helical" evidence="11">
    <location>
        <begin position="281"/>
        <end position="304"/>
    </location>
</feature>
<feature type="transmembrane region" description="Helical" evidence="11">
    <location>
        <begin position="201"/>
        <end position="219"/>
    </location>
</feature>
<feature type="transmembrane region" description="Helical" evidence="11">
    <location>
        <begin position="177"/>
        <end position="194"/>
    </location>
</feature>
<evidence type="ECO:0000256" key="5">
    <source>
        <dbReference type="ARBA" id="ARBA00022692"/>
    </source>
</evidence>
<feature type="transmembrane region" description="Helical" evidence="11">
    <location>
        <begin position="354"/>
        <end position="375"/>
    </location>
</feature>
<dbReference type="EMBL" id="JBFBMH010000012">
    <property type="protein sequence ID" value="MEW1975343.1"/>
    <property type="molecule type" value="Genomic_DNA"/>
</dbReference>
<comment type="function">
    <text evidence="11">Na(+)/H(+) antiporter that extrudes sodium in exchange for external protons.</text>
</comment>
<feature type="transmembrane region" description="Helical" evidence="11">
    <location>
        <begin position="121"/>
        <end position="140"/>
    </location>
</feature>
<keyword evidence="6 11" id="KW-1133">Transmembrane helix</keyword>
<keyword evidence="7 11" id="KW-0915">Sodium</keyword>
<dbReference type="PANTHER" id="PTHR30341:SF0">
    <property type="entry name" value="NA(+)_H(+) ANTIPORTER NHAA"/>
    <property type="match status" value="1"/>
</dbReference>
<feature type="transmembrane region" description="Helical" evidence="11">
    <location>
        <begin position="96"/>
        <end position="115"/>
    </location>
</feature>